<evidence type="ECO:0000313" key="2">
    <source>
        <dbReference type="Proteomes" id="UP000006882"/>
    </source>
</evidence>
<dbReference type="PANTHER" id="PTHR35763:SF1">
    <property type="entry name" value="OS11G0133900 PROTEIN"/>
    <property type="match status" value="1"/>
</dbReference>
<reference evidence="1 2" key="1">
    <citation type="journal article" date="2013" name="Nat. Genet.">
        <title>The high-quality draft genome of peach (Prunus persica) identifies unique patterns of genetic diversity, domestication and genome evolution.</title>
        <authorList>
            <consortium name="International Peach Genome Initiative"/>
            <person name="Verde I."/>
            <person name="Abbott A.G."/>
            <person name="Scalabrin S."/>
            <person name="Jung S."/>
            <person name="Shu S."/>
            <person name="Marroni F."/>
            <person name="Zhebentyayeva T."/>
            <person name="Dettori M.T."/>
            <person name="Grimwood J."/>
            <person name="Cattonaro F."/>
            <person name="Zuccolo A."/>
            <person name="Rossini L."/>
            <person name="Jenkins J."/>
            <person name="Vendramin E."/>
            <person name="Meisel L.A."/>
            <person name="Decroocq V."/>
            <person name="Sosinski B."/>
            <person name="Prochnik S."/>
            <person name="Mitros T."/>
            <person name="Policriti A."/>
            <person name="Cipriani G."/>
            <person name="Dondini L."/>
            <person name="Ficklin S."/>
            <person name="Goodstein D.M."/>
            <person name="Xuan P."/>
            <person name="Del Fabbro C."/>
            <person name="Aramini V."/>
            <person name="Copetti D."/>
            <person name="Gonzalez S."/>
            <person name="Horner D.S."/>
            <person name="Falchi R."/>
            <person name="Lucas S."/>
            <person name="Mica E."/>
            <person name="Maldonado J."/>
            <person name="Lazzari B."/>
            <person name="Bielenberg D."/>
            <person name="Pirona R."/>
            <person name="Miculan M."/>
            <person name="Barakat A."/>
            <person name="Testolin R."/>
            <person name="Stella A."/>
            <person name="Tartarini S."/>
            <person name="Tonutti P."/>
            <person name="Arus P."/>
            <person name="Orellana A."/>
            <person name="Wells C."/>
            <person name="Main D."/>
            <person name="Vizzotto G."/>
            <person name="Silva H."/>
            <person name="Salamini F."/>
            <person name="Schmutz J."/>
            <person name="Morgante M."/>
            <person name="Rokhsar D.S."/>
        </authorList>
    </citation>
    <scope>NUCLEOTIDE SEQUENCE [LARGE SCALE GENOMIC DNA]</scope>
    <source>
        <strain evidence="2">cv. Nemared</strain>
    </source>
</reference>
<accession>A0A251QJJ6</accession>
<name>A0A251QJJ6_PRUPE</name>
<evidence type="ECO:0000313" key="1">
    <source>
        <dbReference type="EMBL" id="ONI24007.1"/>
    </source>
</evidence>
<dbReference type="EMBL" id="CM007652">
    <property type="protein sequence ID" value="ONI24007.1"/>
    <property type="molecule type" value="Genomic_DNA"/>
</dbReference>
<gene>
    <name evidence="1" type="ORF">PRUPE_2G218400</name>
</gene>
<proteinExistence type="predicted"/>
<dbReference type="Proteomes" id="UP000006882">
    <property type="component" value="Chromosome G2"/>
</dbReference>
<organism evidence="1 2">
    <name type="scientific">Prunus persica</name>
    <name type="common">Peach</name>
    <name type="synonym">Amygdalus persica</name>
    <dbReference type="NCBI Taxonomy" id="3760"/>
    <lineage>
        <taxon>Eukaryota</taxon>
        <taxon>Viridiplantae</taxon>
        <taxon>Streptophyta</taxon>
        <taxon>Embryophyta</taxon>
        <taxon>Tracheophyta</taxon>
        <taxon>Spermatophyta</taxon>
        <taxon>Magnoliopsida</taxon>
        <taxon>eudicotyledons</taxon>
        <taxon>Gunneridae</taxon>
        <taxon>Pentapetalae</taxon>
        <taxon>rosids</taxon>
        <taxon>fabids</taxon>
        <taxon>Rosales</taxon>
        <taxon>Rosaceae</taxon>
        <taxon>Amygdaloideae</taxon>
        <taxon>Amygdaleae</taxon>
        <taxon>Prunus</taxon>
    </lineage>
</organism>
<dbReference type="Gramene" id="ONI24007">
    <property type="protein sequence ID" value="ONI24007"/>
    <property type="gene ID" value="PRUPE_2G218400"/>
</dbReference>
<protein>
    <submittedName>
        <fullName evidence="1">Uncharacterized protein</fullName>
    </submittedName>
</protein>
<dbReference type="AlphaFoldDB" id="A0A251QJJ6"/>
<dbReference type="STRING" id="3760.A0A251QJJ6"/>
<sequence length="93" mass="10491">MSAEALQVAKVYRHLLRAVKKHVAKEDRAAKHLTQKIKLAHNYTFLPSSVHEQQHLTLYNGYAGPIISLHRSYEMKKVLGKSAASVGLQPYQP</sequence>
<dbReference type="PANTHER" id="PTHR35763">
    <property type="entry name" value="COMPLEX 1 LYR-LIKE PROTEIN"/>
    <property type="match status" value="1"/>
</dbReference>
<keyword evidence="2" id="KW-1185">Reference proteome</keyword>